<dbReference type="Proteomes" id="UP000582016">
    <property type="component" value="Unassembled WGS sequence"/>
</dbReference>
<protein>
    <submittedName>
        <fullName evidence="1">Uncharacterized protein</fullName>
    </submittedName>
</protein>
<evidence type="ECO:0000313" key="2">
    <source>
        <dbReference type="Proteomes" id="UP000582016"/>
    </source>
</evidence>
<dbReference type="OrthoDB" id="4997951at2759"/>
<keyword evidence="2" id="KW-1185">Reference proteome</keyword>
<evidence type="ECO:0000313" key="1">
    <source>
        <dbReference type="EMBL" id="KAF5565686.1"/>
    </source>
</evidence>
<dbReference type="AlphaFoldDB" id="A0A8H5NGF6"/>
<reference evidence="1 2" key="1">
    <citation type="submission" date="2020-05" db="EMBL/GenBank/DDBJ databases">
        <title>Identification and distribution of gene clusters putatively required for synthesis of sphingolipid metabolism inhibitors in phylogenetically diverse species of the filamentous fungus Fusarium.</title>
        <authorList>
            <person name="Kim H.-S."/>
            <person name="Busman M."/>
            <person name="Brown D.W."/>
            <person name="Divon H."/>
            <person name="Uhlig S."/>
            <person name="Proctor R.H."/>
        </authorList>
    </citation>
    <scope>NUCLEOTIDE SEQUENCE [LARGE SCALE GENOMIC DNA]</scope>
    <source>
        <strain evidence="1 2">NRRL 13617</strain>
    </source>
</reference>
<organism evidence="1 2">
    <name type="scientific">Fusarium phyllophilum</name>
    <dbReference type="NCBI Taxonomy" id="47803"/>
    <lineage>
        <taxon>Eukaryota</taxon>
        <taxon>Fungi</taxon>
        <taxon>Dikarya</taxon>
        <taxon>Ascomycota</taxon>
        <taxon>Pezizomycotina</taxon>
        <taxon>Sordariomycetes</taxon>
        <taxon>Hypocreomycetidae</taxon>
        <taxon>Hypocreales</taxon>
        <taxon>Nectriaceae</taxon>
        <taxon>Fusarium</taxon>
        <taxon>Fusarium fujikuroi species complex</taxon>
    </lineage>
</organism>
<name>A0A8H5NGF6_9HYPO</name>
<gene>
    <name evidence="1" type="ORF">FPHYL_4087</name>
</gene>
<sequence>MSAPVITPPVALPVGGQTVQPRDMVAVRTIKAMDLDVSLPDGTVVKKTVSAGCLGYVAGTEGGNIPTANLEFGRRNSEFRIVLPATQNATRASNISNARGKDPTGKAICAIWDDIHTNIGVFEKLGLRADVYEVILNDPVKKKEAIDLLVASFGDKVWKAFNNPRLKVKELLKLPTITQTDPVLKPNEALVYLRLYIENDDDFVKYAGQTTRDVPFLRQREHDVQIDGNRNQGGHYRMARRFPPAKRFAFPIMKLVDANRAILSMAETTLCCLLRTWNPELLHSSQQAIAEGLASGVMDTRLLVSALAQVSDAALRRVNYPLLSGLGCNWNCPLQDGRNERREWLRYNITTSDDRSMMLKYALSHLPGIESGKPLIVSIEVMADGKPHPQPCFAIKIEWQNEQTGQWYNYPLQDTKLTNPYSKEPGEAAVTNAWRKATSILQVFHNRRYNNPPHYLERTYKLNIKELVYDHLAQAVYMELVPQVTMQPPTLVPFKDNIVALLKASETIWPDILVGPVPNRAWFGDKGKGSGNAVYCTFCRILGNVIGRASERCTTRPGTFFVDDNEPQRDKILAGACMTCWEFFRWPCVWTKLTLGTSDPKRAGKPVLPPQYKGLAIEPKYEGPPTPITPPMSISLYTEAQEAADGMEETDEAIDGED</sequence>
<proteinExistence type="predicted"/>
<dbReference type="EMBL" id="JAAOAQ010000126">
    <property type="protein sequence ID" value="KAF5565686.1"/>
    <property type="molecule type" value="Genomic_DNA"/>
</dbReference>
<accession>A0A8H5NGF6</accession>
<comment type="caution">
    <text evidence="1">The sequence shown here is derived from an EMBL/GenBank/DDBJ whole genome shotgun (WGS) entry which is preliminary data.</text>
</comment>